<gene>
    <name evidence="3" type="ORF">ACFSAU_07210</name>
</gene>
<dbReference type="Pfam" id="PF23933">
    <property type="entry name" value="DUF7269"/>
    <property type="match status" value="1"/>
</dbReference>
<dbReference type="RefSeq" id="WP_267646254.1">
    <property type="nucleotide sequence ID" value="NZ_JANHGR010000001.1"/>
</dbReference>
<name>A0ABD6BQA2_9EURY</name>
<evidence type="ECO:0000256" key="1">
    <source>
        <dbReference type="SAM" id="MobiDB-lite"/>
    </source>
</evidence>
<sequence length="227" mass="23508">MSALRWLGRALITLALLAALGVAAALVFAPGVTGPAEAALAPAVDLIEEFDTEQTLFVVVGVVAAMSLFVGMIRKLSGGGDPEPVLVEDGDRPPESVSVDPATVTGAGADRSIEDIESLEDARARRRGLSKTAVAALQTAGESPERAQRRIAQGAWTDDELAAGFLGSDAPVPLLARLRGWLDGASEGRRRVVRSIDAVGELAAAPDAATRMPVEADEETDGVTTDE</sequence>
<evidence type="ECO:0000313" key="3">
    <source>
        <dbReference type="EMBL" id="MFD1567277.1"/>
    </source>
</evidence>
<keyword evidence="2" id="KW-0812">Transmembrane</keyword>
<keyword evidence="2" id="KW-1133">Transmembrane helix</keyword>
<keyword evidence="4" id="KW-1185">Reference proteome</keyword>
<dbReference type="EMBL" id="JBHUCZ010000003">
    <property type="protein sequence ID" value="MFD1567277.1"/>
    <property type="molecule type" value="Genomic_DNA"/>
</dbReference>
<feature type="transmembrane region" description="Helical" evidence="2">
    <location>
        <begin position="54"/>
        <end position="73"/>
    </location>
</feature>
<reference evidence="3 4" key="1">
    <citation type="journal article" date="2019" name="Int. J. Syst. Evol. Microbiol.">
        <title>The Global Catalogue of Microorganisms (GCM) 10K type strain sequencing project: providing services to taxonomists for standard genome sequencing and annotation.</title>
        <authorList>
            <consortium name="The Broad Institute Genomics Platform"/>
            <consortium name="The Broad Institute Genome Sequencing Center for Infectious Disease"/>
            <person name="Wu L."/>
            <person name="Ma J."/>
        </authorList>
    </citation>
    <scope>NUCLEOTIDE SEQUENCE [LARGE SCALE GENOMIC DNA]</scope>
    <source>
        <strain evidence="3 4">CGMCC 1.12859</strain>
    </source>
</reference>
<feature type="compositionally biased region" description="Acidic residues" evidence="1">
    <location>
        <begin position="215"/>
        <end position="227"/>
    </location>
</feature>
<feature type="region of interest" description="Disordered" evidence="1">
    <location>
        <begin position="205"/>
        <end position="227"/>
    </location>
</feature>
<dbReference type="Proteomes" id="UP001597139">
    <property type="component" value="Unassembled WGS sequence"/>
</dbReference>
<evidence type="ECO:0000256" key="2">
    <source>
        <dbReference type="SAM" id="Phobius"/>
    </source>
</evidence>
<dbReference type="InterPro" id="IPR055693">
    <property type="entry name" value="DUF7269"/>
</dbReference>
<proteinExistence type="predicted"/>
<comment type="caution">
    <text evidence="3">The sequence shown here is derived from an EMBL/GenBank/DDBJ whole genome shotgun (WGS) entry which is preliminary data.</text>
</comment>
<accession>A0ABD6BQA2</accession>
<organism evidence="3 4">
    <name type="scientific">Halolamina litorea</name>
    <dbReference type="NCBI Taxonomy" id="1515593"/>
    <lineage>
        <taxon>Archaea</taxon>
        <taxon>Methanobacteriati</taxon>
        <taxon>Methanobacteriota</taxon>
        <taxon>Stenosarchaea group</taxon>
        <taxon>Halobacteria</taxon>
        <taxon>Halobacteriales</taxon>
        <taxon>Haloferacaceae</taxon>
    </lineage>
</organism>
<evidence type="ECO:0000313" key="4">
    <source>
        <dbReference type="Proteomes" id="UP001597139"/>
    </source>
</evidence>
<keyword evidence="2" id="KW-0472">Membrane</keyword>
<protein>
    <submittedName>
        <fullName evidence="3">Uncharacterized protein</fullName>
    </submittedName>
</protein>
<dbReference type="AlphaFoldDB" id="A0ABD6BQA2"/>